<evidence type="ECO:0000313" key="2">
    <source>
        <dbReference type="Proteomes" id="UP000836402"/>
    </source>
</evidence>
<organism evidence="1 2">
    <name type="scientific">Tilletia caries</name>
    <name type="common">wheat bunt fungus</name>
    <dbReference type="NCBI Taxonomy" id="13290"/>
    <lineage>
        <taxon>Eukaryota</taxon>
        <taxon>Fungi</taxon>
        <taxon>Dikarya</taxon>
        <taxon>Basidiomycota</taxon>
        <taxon>Ustilaginomycotina</taxon>
        <taxon>Exobasidiomycetes</taxon>
        <taxon>Tilletiales</taxon>
        <taxon>Tilletiaceae</taxon>
        <taxon>Tilletia</taxon>
    </lineage>
</organism>
<protein>
    <submittedName>
        <fullName evidence="1">Uncharacterized protein</fullName>
    </submittedName>
</protein>
<keyword evidence="2" id="KW-1185">Reference proteome</keyword>
<comment type="caution">
    <text evidence="1">The sequence shown here is derived from an EMBL/GenBank/DDBJ whole genome shotgun (WGS) entry which is preliminary data.</text>
</comment>
<sequence length="45" mass="4887">QALSSSMPLKHRAKIVFVGKGRCVGSKTGSNISHVHQCLHGDWID</sequence>
<feature type="non-terminal residue" evidence="1">
    <location>
        <position position="1"/>
    </location>
</feature>
<gene>
    <name evidence="1" type="ORF">JKIAZH3_G8731</name>
</gene>
<reference evidence="1" key="1">
    <citation type="submission" date="2020-10" db="EMBL/GenBank/DDBJ databases">
        <authorList>
            <person name="Sedaghatjoo S."/>
        </authorList>
    </citation>
    <scope>NUCLEOTIDE SEQUENCE</scope>
    <source>
        <strain evidence="1">AZH3</strain>
    </source>
</reference>
<evidence type="ECO:0000313" key="1">
    <source>
        <dbReference type="EMBL" id="CAD6955462.1"/>
    </source>
</evidence>
<dbReference type="EMBL" id="CAJHJG010006207">
    <property type="protein sequence ID" value="CAD6955462.1"/>
    <property type="molecule type" value="Genomic_DNA"/>
</dbReference>
<dbReference type="Proteomes" id="UP000836402">
    <property type="component" value="Unassembled WGS sequence"/>
</dbReference>
<proteinExistence type="predicted"/>
<accession>A0ABN7J9U8</accession>
<name>A0ABN7J9U8_9BASI</name>